<comment type="caution">
    <text evidence="9">The sequence shown here is derived from an EMBL/GenBank/DDBJ whole genome shotgun (WGS) entry which is preliminary data.</text>
</comment>
<keyword evidence="1" id="KW-0813">Transport</keyword>
<gene>
    <name evidence="9" type="primary">metN1</name>
    <name evidence="9" type="ORF">bsdE14_02050</name>
</gene>
<dbReference type="InterPro" id="IPR017871">
    <property type="entry name" value="ABC_transporter-like_CS"/>
</dbReference>
<evidence type="ECO:0000256" key="7">
    <source>
        <dbReference type="ARBA" id="ARBA00023136"/>
    </source>
</evidence>
<dbReference type="CDD" id="cd03258">
    <property type="entry name" value="ABC_MetN_methionine_transporter"/>
    <property type="match status" value="1"/>
</dbReference>
<dbReference type="InterPro" id="IPR018449">
    <property type="entry name" value="NIL_domain"/>
</dbReference>
<dbReference type="GO" id="GO:0005524">
    <property type="term" value="F:ATP binding"/>
    <property type="evidence" value="ECO:0007669"/>
    <property type="project" value="UniProtKB-KW"/>
</dbReference>
<evidence type="ECO:0000256" key="1">
    <source>
        <dbReference type="ARBA" id="ARBA00022448"/>
    </source>
</evidence>
<dbReference type="PANTHER" id="PTHR43166:SF30">
    <property type="entry name" value="METHIONINE IMPORT ATP-BINDING PROTEIN METN"/>
    <property type="match status" value="1"/>
</dbReference>
<reference evidence="9 10" key="1">
    <citation type="journal article" date="2024" name="Int. J. Syst. Evol. Microbiol.">
        <title>Clostridium omnivorum sp. nov., isolated from anoxic soil under the treatment of reductive soil disinfestation.</title>
        <authorList>
            <person name="Ueki A."/>
            <person name="Tonouchi A."/>
            <person name="Kaku N."/>
            <person name="Honma S."/>
            <person name="Ueki K."/>
        </authorList>
    </citation>
    <scope>NUCLEOTIDE SEQUENCE [LARGE SCALE GENOMIC DNA]</scope>
    <source>
        <strain evidence="9 10">E14</strain>
    </source>
</reference>
<evidence type="ECO:0000256" key="4">
    <source>
        <dbReference type="ARBA" id="ARBA00022840"/>
    </source>
</evidence>
<dbReference type="PANTHER" id="PTHR43166">
    <property type="entry name" value="AMINO ACID IMPORT ATP-BINDING PROTEIN"/>
    <property type="match status" value="1"/>
</dbReference>
<accession>A0ABQ5N139</accession>
<keyword evidence="5" id="KW-1278">Translocase</keyword>
<keyword evidence="10" id="KW-1185">Reference proteome</keyword>
<keyword evidence="7" id="KW-0472">Membrane</keyword>
<evidence type="ECO:0000256" key="5">
    <source>
        <dbReference type="ARBA" id="ARBA00022967"/>
    </source>
</evidence>
<dbReference type="SMART" id="SM00382">
    <property type="entry name" value="AAA"/>
    <property type="match status" value="1"/>
</dbReference>
<dbReference type="Gene3D" id="3.40.50.300">
    <property type="entry name" value="P-loop containing nucleotide triphosphate hydrolases"/>
    <property type="match status" value="1"/>
</dbReference>
<dbReference type="Pfam" id="PF09383">
    <property type="entry name" value="NIL"/>
    <property type="match status" value="1"/>
</dbReference>
<dbReference type="SUPFAM" id="SSF55021">
    <property type="entry name" value="ACT-like"/>
    <property type="match status" value="1"/>
</dbReference>
<keyword evidence="4 9" id="KW-0067">ATP-binding</keyword>
<dbReference type="PROSITE" id="PS50893">
    <property type="entry name" value="ABC_TRANSPORTER_2"/>
    <property type="match status" value="1"/>
</dbReference>
<dbReference type="RefSeq" id="WP_264848064.1">
    <property type="nucleotide sequence ID" value="NZ_BRXR01000001.1"/>
</dbReference>
<dbReference type="InterPro" id="IPR050086">
    <property type="entry name" value="MetN_ABC_transporter-like"/>
</dbReference>
<evidence type="ECO:0000313" key="10">
    <source>
        <dbReference type="Proteomes" id="UP001208567"/>
    </source>
</evidence>
<keyword evidence="2" id="KW-1003">Cell membrane</keyword>
<organism evidence="9 10">
    <name type="scientific">Clostridium omnivorum</name>
    <dbReference type="NCBI Taxonomy" id="1604902"/>
    <lineage>
        <taxon>Bacteria</taxon>
        <taxon>Bacillati</taxon>
        <taxon>Bacillota</taxon>
        <taxon>Clostridia</taxon>
        <taxon>Eubacteriales</taxon>
        <taxon>Clostridiaceae</taxon>
        <taxon>Clostridium</taxon>
    </lineage>
</organism>
<dbReference type="EMBL" id="BRXR01000001">
    <property type="protein sequence ID" value="GLC28795.1"/>
    <property type="molecule type" value="Genomic_DNA"/>
</dbReference>
<sequence>MLEVKNVSKAFGKNLVLHDVTLKVNEGEIFGIVGHSGAGKSTLLRCLNGLEAYDSGNIEVMGREVKTLSSREIRLLRKDLGMIFQGFNLLKRKNVFENIALPLEVWGYGKAEINNKVSNLLQLVGLEDKRNSFPSELSGGQKQRVAIARALALEPKVLLCDEATSALDPKTTKSILQLLKEINEKLKLTIIIVTHQMEVIKEICSNVALMEGGEVKAIGEVEKLFLKPTYELKDLMGEEEVLPFSGINIKVFFSKEISQNSLITSMARSLDIDFSIVWGKLEKFREDVLGSLVINVSEENSSAIIEYLNSKSIGWEVIKNDI</sequence>
<dbReference type="SMART" id="SM00930">
    <property type="entry name" value="NIL"/>
    <property type="match status" value="1"/>
</dbReference>
<evidence type="ECO:0000259" key="8">
    <source>
        <dbReference type="PROSITE" id="PS50893"/>
    </source>
</evidence>
<dbReference type="InterPro" id="IPR041701">
    <property type="entry name" value="MetN_ABC"/>
</dbReference>
<dbReference type="InterPro" id="IPR027417">
    <property type="entry name" value="P-loop_NTPase"/>
</dbReference>
<dbReference type="PROSITE" id="PS00211">
    <property type="entry name" value="ABC_TRANSPORTER_1"/>
    <property type="match status" value="1"/>
</dbReference>
<evidence type="ECO:0000256" key="2">
    <source>
        <dbReference type="ARBA" id="ARBA00022475"/>
    </source>
</evidence>
<protein>
    <submittedName>
        <fullName evidence="9">Methionine import ATP-binding protein MetN</fullName>
    </submittedName>
</protein>
<name>A0ABQ5N139_9CLOT</name>
<feature type="domain" description="ABC transporter" evidence="8">
    <location>
        <begin position="2"/>
        <end position="237"/>
    </location>
</feature>
<dbReference type="Pfam" id="PF00005">
    <property type="entry name" value="ABC_tran"/>
    <property type="match status" value="1"/>
</dbReference>
<keyword evidence="3" id="KW-0547">Nucleotide-binding</keyword>
<evidence type="ECO:0000256" key="3">
    <source>
        <dbReference type="ARBA" id="ARBA00022741"/>
    </source>
</evidence>
<dbReference type="Gene3D" id="3.30.70.260">
    <property type="match status" value="1"/>
</dbReference>
<dbReference type="InterPro" id="IPR045865">
    <property type="entry name" value="ACT-like_dom_sf"/>
</dbReference>
<dbReference type="InterPro" id="IPR003593">
    <property type="entry name" value="AAA+_ATPase"/>
</dbReference>
<keyword evidence="6" id="KW-0029">Amino-acid transport</keyword>
<dbReference type="SUPFAM" id="SSF52540">
    <property type="entry name" value="P-loop containing nucleoside triphosphate hydrolases"/>
    <property type="match status" value="1"/>
</dbReference>
<dbReference type="Proteomes" id="UP001208567">
    <property type="component" value="Unassembled WGS sequence"/>
</dbReference>
<proteinExistence type="predicted"/>
<evidence type="ECO:0000313" key="9">
    <source>
        <dbReference type="EMBL" id="GLC28795.1"/>
    </source>
</evidence>
<evidence type="ECO:0000256" key="6">
    <source>
        <dbReference type="ARBA" id="ARBA00022970"/>
    </source>
</evidence>
<dbReference type="InterPro" id="IPR003439">
    <property type="entry name" value="ABC_transporter-like_ATP-bd"/>
</dbReference>